<dbReference type="AlphaFoldDB" id="A0A1B7T7P0"/>
<organism evidence="1 2">
    <name type="scientific">Hanseniaspora valbyensis NRRL Y-1626</name>
    <dbReference type="NCBI Taxonomy" id="766949"/>
    <lineage>
        <taxon>Eukaryota</taxon>
        <taxon>Fungi</taxon>
        <taxon>Dikarya</taxon>
        <taxon>Ascomycota</taxon>
        <taxon>Saccharomycotina</taxon>
        <taxon>Saccharomycetes</taxon>
        <taxon>Saccharomycodales</taxon>
        <taxon>Saccharomycodaceae</taxon>
        <taxon>Hanseniaspora</taxon>
    </lineage>
</organism>
<evidence type="ECO:0000313" key="2">
    <source>
        <dbReference type="Proteomes" id="UP000092321"/>
    </source>
</evidence>
<dbReference type="EMBL" id="LXPE01000435">
    <property type="protein sequence ID" value="OBA24766.1"/>
    <property type="molecule type" value="Genomic_DNA"/>
</dbReference>
<accession>A0A1B7T7P0</accession>
<gene>
    <name evidence="1" type="ORF">HANVADRAFT_28040</name>
</gene>
<proteinExistence type="predicted"/>
<comment type="caution">
    <text evidence="1">The sequence shown here is derived from an EMBL/GenBank/DDBJ whole genome shotgun (WGS) entry which is preliminary data.</text>
</comment>
<keyword evidence="2" id="KW-1185">Reference proteome</keyword>
<dbReference type="OrthoDB" id="2507795at2759"/>
<sequence length="219" mass="24679">MEEDDNIDEDDAVSEASSNLLMGTRLIPKIRINYNRSKYGLFSNVPVNNGSDATLQHFSIKPEISFKPMNATFQLIRDSLLLYLPNTQLASSELILSVAELDLELQEDNIYNKKITLQDIVAIYKSLYSNTSGKEGDSDDLDDENPVLNFNITCKKRFLNRYNELVELVDNGGNLNHVFKFSNSSGDPVVLDDDYETIDKRIINKSPVSSSDSDIEIID</sequence>
<evidence type="ECO:0000313" key="1">
    <source>
        <dbReference type="EMBL" id="OBA24766.1"/>
    </source>
</evidence>
<protein>
    <submittedName>
        <fullName evidence="1">Uncharacterized protein</fullName>
    </submittedName>
</protein>
<name>A0A1B7T7P0_9ASCO</name>
<reference evidence="2" key="1">
    <citation type="journal article" date="2016" name="Proc. Natl. Acad. Sci. U.S.A.">
        <title>Comparative genomics of biotechnologically important yeasts.</title>
        <authorList>
            <person name="Riley R."/>
            <person name="Haridas S."/>
            <person name="Wolfe K.H."/>
            <person name="Lopes M.R."/>
            <person name="Hittinger C.T."/>
            <person name="Goeker M."/>
            <person name="Salamov A.A."/>
            <person name="Wisecaver J.H."/>
            <person name="Long T.M."/>
            <person name="Calvey C.H."/>
            <person name="Aerts A.L."/>
            <person name="Barry K.W."/>
            <person name="Choi C."/>
            <person name="Clum A."/>
            <person name="Coughlan A.Y."/>
            <person name="Deshpande S."/>
            <person name="Douglass A.P."/>
            <person name="Hanson S.J."/>
            <person name="Klenk H.-P."/>
            <person name="LaButti K.M."/>
            <person name="Lapidus A."/>
            <person name="Lindquist E.A."/>
            <person name="Lipzen A.M."/>
            <person name="Meier-Kolthoff J.P."/>
            <person name="Ohm R.A."/>
            <person name="Otillar R.P."/>
            <person name="Pangilinan J.L."/>
            <person name="Peng Y."/>
            <person name="Rokas A."/>
            <person name="Rosa C.A."/>
            <person name="Scheuner C."/>
            <person name="Sibirny A.A."/>
            <person name="Slot J.C."/>
            <person name="Stielow J.B."/>
            <person name="Sun H."/>
            <person name="Kurtzman C.P."/>
            <person name="Blackwell M."/>
            <person name="Grigoriev I.V."/>
            <person name="Jeffries T.W."/>
        </authorList>
    </citation>
    <scope>NUCLEOTIDE SEQUENCE [LARGE SCALE GENOMIC DNA]</scope>
    <source>
        <strain evidence="2">NRRL Y-1626</strain>
    </source>
</reference>
<dbReference type="Proteomes" id="UP000092321">
    <property type="component" value="Unassembled WGS sequence"/>
</dbReference>
<dbReference type="InterPro" id="IPR018822">
    <property type="entry name" value="UPF0646"/>
</dbReference>
<dbReference type="Pfam" id="PF10336">
    <property type="entry name" value="DUF2420"/>
    <property type="match status" value="1"/>
</dbReference>